<dbReference type="Proteomes" id="UP000199373">
    <property type="component" value="Unassembled WGS sequence"/>
</dbReference>
<reference evidence="1 2" key="1">
    <citation type="submission" date="2016-10" db="EMBL/GenBank/DDBJ databases">
        <authorList>
            <person name="de Groot N.N."/>
        </authorList>
    </citation>
    <scope>NUCLEOTIDE SEQUENCE [LARGE SCALE GENOMIC DNA]</scope>
    <source>
        <strain evidence="1 2">TC2-24</strain>
    </source>
</reference>
<gene>
    <name evidence="1" type="ORF">SAMN04487850_2272</name>
</gene>
<dbReference type="RefSeq" id="WP_091916769.1">
    <property type="nucleotide sequence ID" value="NZ_FOIQ01000006.1"/>
</dbReference>
<accession>A0A1I0Q9D9</accession>
<proteinExistence type="predicted"/>
<organism evidence="1 2">
    <name type="scientific">Prevotella aff. ruminicola Tc2-24</name>
    <dbReference type="NCBI Taxonomy" id="81582"/>
    <lineage>
        <taxon>Bacteria</taxon>
        <taxon>Pseudomonadati</taxon>
        <taxon>Bacteroidota</taxon>
        <taxon>Bacteroidia</taxon>
        <taxon>Bacteroidales</taxon>
        <taxon>Prevotellaceae</taxon>
        <taxon>Prevotella</taxon>
    </lineage>
</organism>
<dbReference type="EMBL" id="FOIQ01000006">
    <property type="protein sequence ID" value="SEW23630.1"/>
    <property type="molecule type" value="Genomic_DNA"/>
</dbReference>
<protein>
    <submittedName>
        <fullName evidence="1">Uncharacterized protein</fullName>
    </submittedName>
</protein>
<name>A0A1I0Q9D9_9BACT</name>
<keyword evidence="2" id="KW-1185">Reference proteome</keyword>
<evidence type="ECO:0000313" key="1">
    <source>
        <dbReference type="EMBL" id="SEW23630.1"/>
    </source>
</evidence>
<sequence length="225" mass="25737">MKHSIYLSCIAIICCLGGCHKNNKTYHEGNVCDTTIYYKERCSRFKGFSALDASWSSCNKRSFFEITSIFDKKGGNGYTLFIGPSSDDNIKHFKIDYAKGISLLEKNLMHMKEIYKRDHINQIHIQMSIMGDASADITNIYNSNKMGKSTFNRKTFKEAIMNSRMIADINRLLAPYHMIVKDATFELVAGYSIETFKIDNILELNQYPSIILVSDDLYLDIGKKN</sequence>
<dbReference type="AlphaFoldDB" id="A0A1I0Q9D9"/>
<evidence type="ECO:0000313" key="2">
    <source>
        <dbReference type="Proteomes" id="UP000199373"/>
    </source>
</evidence>